<organism evidence="1 2">
    <name type="scientific">Linnemannia gamsii</name>
    <dbReference type="NCBI Taxonomy" id="64522"/>
    <lineage>
        <taxon>Eukaryota</taxon>
        <taxon>Fungi</taxon>
        <taxon>Fungi incertae sedis</taxon>
        <taxon>Mucoromycota</taxon>
        <taxon>Mortierellomycotina</taxon>
        <taxon>Mortierellomycetes</taxon>
        <taxon>Mortierellales</taxon>
        <taxon>Mortierellaceae</taxon>
        <taxon>Linnemannia</taxon>
    </lineage>
</organism>
<proteinExistence type="predicted"/>
<dbReference type="EMBL" id="JAAAIM010002610">
    <property type="protein sequence ID" value="KAG0271948.1"/>
    <property type="molecule type" value="Genomic_DNA"/>
</dbReference>
<keyword evidence="2" id="KW-1185">Reference proteome</keyword>
<accession>A0ABQ7JH86</accession>
<reference evidence="1 2" key="1">
    <citation type="journal article" date="2020" name="Fungal Divers.">
        <title>Resolving the Mortierellaceae phylogeny through synthesis of multi-gene phylogenetics and phylogenomics.</title>
        <authorList>
            <person name="Vandepol N."/>
            <person name="Liber J."/>
            <person name="Desiro A."/>
            <person name="Na H."/>
            <person name="Kennedy M."/>
            <person name="Barry K."/>
            <person name="Grigoriev I.V."/>
            <person name="Miller A.N."/>
            <person name="O'Donnell K."/>
            <person name="Stajich J.E."/>
            <person name="Bonito G."/>
        </authorList>
    </citation>
    <scope>NUCLEOTIDE SEQUENCE [LARGE SCALE GENOMIC DNA]</scope>
    <source>
        <strain evidence="1 2">AD045</strain>
    </source>
</reference>
<comment type="caution">
    <text evidence="1">The sequence shown here is derived from an EMBL/GenBank/DDBJ whole genome shotgun (WGS) entry which is preliminary data.</text>
</comment>
<protein>
    <submittedName>
        <fullName evidence="1">Uncharacterized protein</fullName>
    </submittedName>
</protein>
<evidence type="ECO:0000313" key="1">
    <source>
        <dbReference type="EMBL" id="KAG0271948.1"/>
    </source>
</evidence>
<evidence type="ECO:0000313" key="2">
    <source>
        <dbReference type="Proteomes" id="UP001194696"/>
    </source>
</evidence>
<dbReference type="Proteomes" id="UP001194696">
    <property type="component" value="Unassembled WGS sequence"/>
</dbReference>
<gene>
    <name evidence="1" type="ORF">BGZ96_005558</name>
</gene>
<sequence>MSGTGRIERESFAWDASSGDKEVLVPVSEYESVLFTYREWWDFEREYLKLHFRRLIEMAYEKGNVNQEDRPLQVDHFLVMDESQFRQSSSTVMKEVLNGSNELSDPYVDPRLQVAIGVAHVAGHTTQAPPVKICT</sequence>
<name>A0ABQ7JH86_9FUNG</name>